<accession>A0ABT9SF15</accession>
<feature type="coiled-coil region" evidence="1">
    <location>
        <begin position="335"/>
        <end position="364"/>
    </location>
</feature>
<dbReference type="SUPFAM" id="SSF82185">
    <property type="entry name" value="Histone H3 K4-specific methyltransferase SET7/9 N-terminal domain"/>
    <property type="match status" value="1"/>
</dbReference>
<sequence>MASPKLAAHIEGESMEHTMVPGGGSAASRFTRRGLLPGWKTSFIVLAGAFAVVAQVQAQANPEIANCAELKEEAVAAQAALCTAHVGCSYILHAQQSCARAKGYLERLQAAIGEGTKTFFGTYRKEVTPDAVFTAALGGEDYEQARKLGGLAQFQQQAQDIAARVREVSSGYGHTKSGRNSRNDWIYYGQLSGDSPEGDGTWIFSDGEIQRGHFTAGEFNGVGEVLYAKGHRFIGNYIQGDADREGVFVFKSGQIDVGTDWSNGTFSGERTKVDGTRFKGRIDSKNNWLEGKAYRADGSLAEEGTYESGKLSVGAIYDAAGARTEVNLPAERQAVARAAAEKARLDAEAEQQLKRQQAAQAEQQFRASLQTLNAGQLFARADELNAQGDRVRAREVQRALLNRFPDHPLAVTAARQMGGDTTGNSSGNAQAGNRLPSGVPARACEAMKQMVMSAKVPPNASITSSMETVMYMTKVVLDMIANGCPTEAGTTPAQIEAEKRERERQYAEAEKACNAVQVGGRRCVPQAHSADVAVSKPAAPPPPPAPAAKPVVSFDPATGRCYPPDAEECRRIPNTRGYSPNSSSDGRIRTAR</sequence>
<evidence type="ECO:0000313" key="3">
    <source>
        <dbReference type="EMBL" id="MDP9902955.1"/>
    </source>
</evidence>
<dbReference type="PANTHER" id="PTHR43215:SF14">
    <property type="entry name" value="RADIAL SPOKE HEAD 1 HOMOLOG"/>
    <property type="match status" value="1"/>
</dbReference>
<evidence type="ECO:0000256" key="1">
    <source>
        <dbReference type="SAM" id="Coils"/>
    </source>
</evidence>
<feature type="compositionally biased region" description="Polar residues" evidence="2">
    <location>
        <begin position="576"/>
        <end position="585"/>
    </location>
</feature>
<dbReference type="RefSeq" id="WP_307692686.1">
    <property type="nucleotide sequence ID" value="NZ_JAUSRO010000024.1"/>
</dbReference>
<dbReference type="Gene3D" id="2.20.110.10">
    <property type="entry name" value="Histone H3 K4-specific methyltransferase SET7/9 N-terminal domain"/>
    <property type="match status" value="1"/>
</dbReference>
<gene>
    <name evidence="3" type="ORF">J2W36_005236</name>
</gene>
<reference evidence="3 4" key="1">
    <citation type="submission" date="2023-07" db="EMBL/GenBank/DDBJ databases">
        <title>Sorghum-associated microbial communities from plants grown in Nebraska, USA.</title>
        <authorList>
            <person name="Schachtman D."/>
        </authorList>
    </citation>
    <scope>NUCLEOTIDE SEQUENCE [LARGE SCALE GENOMIC DNA]</scope>
    <source>
        <strain evidence="3 4">DS1607</strain>
    </source>
</reference>
<comment type="caution">
    <text evidence="3">The sequence shown here is derived from an EMBL/GenBank/DDBJ whole genome shotgun (WGS) entry which is preliminary data.</text>
</comment>
<feature type="compositionally biased region" description="Polar residues" evidence="2">
    <location>
        <begin position="422"/>
        <end position="431"/>
    </location>
</feature>
<evidence type="ECO:0008006" key="5">
    <source>
        <dbReference type="Google" id="ProtNLM"/>
    </source>
</evidence>
<organism evidence="3 4">
    <name type="scientific">Variovorax ginsengisoli</name>
    <dbReference type="NCBI Taxonomy" id="363844"/>
    <lineage>
        <taxon>Bacteria</taxon>
        <taxon>Pseudomonadati</taxon>
        <taxon>Pseudomonadota</taxon>
        <taxon>Betaproteobacteria</taxon>
        <taxon>Burkholderiales</taxon>
        <taxon>Comamonadaceae</taxon>
        <taxon>Variovorax</taxon>
    </lineage>
</organism>
<keyword evidence="1" id="KW-0175">Coiled coil</keyword>
<protein>
    <recommendedName>
        <fullName evidence="5">MORN repeat-containing protein</fullName>
    </recommendedName>
</protein>
<feature type="region of interest" description="Disordered" evidence="2">
    <location>
        <begin position="534"/>
        <end position="592"/>
    </location>
</feature>
<dbReference type="EMBL" id="JAUSRO010000024">
    <property type="protein sequence ID" value="MDP9902955.1"/>
    <property type="molecule type" value="Genomic_DNA"/>
</dbReference>
<evidence type="ECO:0000256" key="2">
    <source>
        <dbReference type="SAM" id="MobiDB-lite"/>
    </source>
</evidence>
<dbReference type="Proteomes" id="UP001226867">
    <property type="component" value="Unassembled WGS sequence"/>
</dbReference>
<name>A0ABT9SF15_9BURK</name>
<dbReference type="PANTHER" id="PTHR43215">
    <property type="entry name" value="RADIAL SPOKE HEAD 1 HOMOLOG"/>
    <property type="match status" value="1"/>
</dbReference>
<keyword evidence="4" id="KW-1185">Reference proteome</keyword>
<evidence type="ECO:0000313" key="4">
    <source>
        <dbReference type="Proteomes" id="UP001226867"/>
    </source>
</evidence>
<feature type="compositionally biased region" description="Pro residues" evidence="2">
    <location>
        <begin position="538"/>
        <end position="547"/>
    </location>
</feature>
<proteinExistence type="predicted"/>
<feature type="region of interest" description="Disordered" evidence="2">
    <location>
        <begin position="418"/>
        <end position="437"/>
    </location>
</feature>